<comment type="caution">
    <text evidence="2">The sequence shown here is derived from an EMBL/GenBank/DDBJ whole genome shotgun (WGS) entry which is preliminary data.</text>
</comment>
<reference evidence="2" key="1">
    <citation type="journal article" date="2022" name="bioRxiv">
        <title>Sequencing and chromosome-scale assembly of the giantPleurodeles waltlgenome.</title>
        <authorList>
            <person name="Brown T."/>
            <person name="Elewa A."/>
            <person name="Iarovenko S."/>
            <person name="Subramanian E."/>
            <person name="Araus A.J."/>
            <person name="Petzold A."/>
            <person name="Susuki M."/>
            <person name="Suzuki K.-i.T."/>
            <person name="Hayashi T."/>
            <person name="Toyoda A."/>
            <person name="Oliveira C."/>
            <person name="Osipova E."/>
            <person name="Leigh N.D."/>
            <person name="Simon A."/>
            <person name="Yun M.H."/>
        </authorList>
    </citation>
    <scope>NUCLEOTIDE SEQUENCE</scope>
    <source>
        <strain evidence="2">20211129_DDA</strain>
        <tissue evidence="2">Liver</tissue>
    </source>
</reference>
<dbReference type="EMBL" id="JANPWB010000016">
    <property type="protein sequence ID" value="KAJ1082418.1"/>
    <property type="molecule type" value="Genomic_DNA"/>
</dbReference>
<evidence type="ECO:0000313" key="3">
    <source>
        <dbReference type="Proteomes" id="UP001066276"/>
    </source>
</evidence>
<gene>
    <name evidence="2" type="ORF">NDU88_002586</name>
</gene>
<protein>
    <submittedName>
        <fullName evidence="2">Uncharacterized protein</fullName>
    </submittedName>
</protein>
<evidence type="ECO:0000256" key="1">
    <source>
        <dbReference type="SAM" id="MobiDB-lite"/>
    </source>
</evidence>
<proteinExistence type="predicted"/>
<dbReference type="Proteomes" id="UP001066276">
    <property type="component" value="Chromosome 12"/>
</dbReference>
<sequence length="114" mass="11699">MAAAKNPELCAGLHVYTVKSAAGGPHVIHYTDCGHGGVRNPYVQGGTWRVEVVRQKEPHCLRSTSAKLRQGGPTESWGPPGATAAAAGPVTAWGCGRGPIEVSADALGPDEEAS</sequence>
<name>A0AAV7KU24_PLEWA</name>
<keyword evidence="3" id="KW-1185">Reference proteome</keyword>
<accession>A0AAV7KU24</accession>
<dbReference type="AlphaFoldDB" id="A0AAV7KU24"/>
<feature type="region of interest" description="Disordered" evidence="1">
    <location>
        <begin position="65"/>
        <end position="85"/>
    </location>
</feature>
<organism evidence="2 3">
    <name type="scientific">Pleurodeles waltl</name>
    <name type="common">Iberian ribbed newt</name>
    <dbReference type="NCBI Taxonomy" id="8319"/>
    <lineage>
        <taxon>Eukaryota</taxon>
        <taxon>Metazoa</taxon>
        <taxon>Chordata</taxon>
        <taxon>Craniata</taxon>
        <taxon>Vertebrata</taxon>
        <taxon>Euteleostomi</taxon>
        <taxon>Amphibia</taxon>
        <taxon>Batrachia</taxon>
        <taxon>Caudata</taxon>
        <taxon>Salamandroidea</taxon>
        <taxon>Salamandridae</taxon>
        <taxon>Pleurodelinae</taxon>
        <taxon>Pleurodeles</taxon>
    </lineage>
</organism>
<evidence type="ECO:0000313" key="2">
    <source>
        <dbReference type="EMBL" id="KAJ1082418.1"/>
    </source>
</evidence>